<dbReference type="Gene3D" id="3.80.10.10">
    <property type="entry name" value="Ribonuclease Inhibitor"/>
    <property type="match status" value="1"/>
</dbReference>
<evidence type="ECO:0000256" key="3">
    <source>
        <dbReference type="ARBA" id="ARBA00022737"/>
    </source>
</evidence>
<sequence>MAVVRSLAEVFPVLLTAFIAVSAADPTCPSPCTCTDMYGELTVSCAGQGLTEIPPNIPTDVMWLNLKYNNITRITSNSFRGLQNLRGVDLAKNNINHISTSAFRDLQRLQTVDISVNQLSTLSEEVFNASITSARQEQRNFFVYMSDNPWNCDCGLKWLAEKLKTGSHHYSNRLITCNKPEYLSGKELENVPLDRLVCAPKLGADLNVNFMEVFNTVTPTPTSKPLLREPDKYRTDKMSFNIALGTAGAVIVIIVVGVKIHEFYKQKCSHRRQPVMEDLETLV</sequence>
<dbReference type="PANTHER" id="PTHR24369">
    <property type="entry name" value="ANTIGEN BSP, PUTATIVE-RELATED"/>
    <property type="match status" value="1"/>
</dbReference>
<evidence type="ECO:0000259" key="6">
    <source>
        <dbReference type="SMART" id="SM00013"/>
    </source>
</evidence>
<dbReference type="InterPro" id="IPR050541">
    <property type="entry name" value="LRR_TM_domain-containing"/>
</dbReference>
<keyword evidence="3" id="KW-0677">Repeat</keyword>
<dbReference type="PANTHER" id="PTHR24369:SF210">
    <property type="entry name" value="CHAOPTIN-RELATED"/>
    <property type="match status" value="1"/>
</dbReference>
<dbReference type="GO" id="GO:0005886">
    <property type="term" value="C:plasma membrane"/>
    <property type="evidence" value="ECO:0007669"/>
    <property type="project" value="TreeGrafter"/>
</dbReference>
<dbReference type="AlphaFoldDB" id="A0A6P4Y6V3"/>
<keyword evidence="2 5" id="KW-0732">Signal</keyword>
<evidence type="ECO:0000256" key="2">
    <source>
        <dbReference type="ARBA" id="ARBA00022729"/>
    </source>
</evidence>
<dbReference type="Pfam" id="PF01462">
    <property type="entry name" value="LRRNT"/>
    <property type="match status" value="1"/>
</dbReference>
<dbReference type="OrthoDB" id="1416801at2759"/>
<dbReference type="SMART" id="SM00013">
    <property type="entry name" value="LRRNT"/>
    <property type="match status" value="1"/>
</dbReference>
<accession>A0A6P4Y6V3</accession>
<proteinExistence type="predicted"/>
<feature type="domain" description="LRRNT" evidence="6">
    <location>
        <begin position="27"/>
        <end position="63"/>
    </location>
</feature>
<feature type="domain" description="LRRCT" evidence="7">
    <location>
        <begin position="148"/>
        <end position="199"/>
    </location>
</feature>
<dbReference type="InterPro" id="IPR001611">
    <property type="entry name" value="Leu-rich_rpt"/>
</dbReference>
<dbReference type="KEGG" id="bbel:109465330"/>
<keyword evidence="8" id="KW-1185">Reference proteome</keyword>
<dbReference type="GeneID" id="109465330"/>
<dbReference type="SMART" id="SM00082">
    <property type="entry name" value="LRRCT"/>
    <property type="match status" value="1"/>
</dbReference>
<evidence type="ECO:0000256" key="1">
    <source>
        <dbReference type="ARBA" id="ARBA00022614"/>
    </source>
</evidence>
<evidence type="ECO:0000313" key="9">
    <source>
        <dbReference type="RefSeq" id="XP_019618099.1"/>
    </source>
</evidence>
<dbReference type="InterPro" id="IPR032675">
    <property type="entry name" value="LRR_dom_sf"/>
</dbReference>
<dbReference type="RefSeq" id="XP_019618099.1">
    <property type="nucleotide sequence ID" value="XM_019762540.1"/>
</dbReference>
<keyword evidence="4" id="KW-0812">Transmembrane</keyword>
<evidence type="ECO:0000256" key="4">
    <source>
        <dbReference type="SAM" id="Phobius"/>
    </source>
</evidence>
<dbReference type="Pfam" id="PF13855">
    <property type="entry name" value="LRR_8"/>
    <property type="match status" value="1"/>
</dbReference>
<dbReference type="InterPro" id="IPR000483">
    <property type="entry name" value="Cys-rich_flank_reg_C"/>
</dbReference>
<feature type="transmembrane region" description="Helical" evidence="4">
    <location>
        <begin position="238"/>
        <end position="258"/>
    </location>
</feature>
<dbReference type="SUPFAM" id="SSF52058">
    <property type="entry name" value="L domain-like"/>
    <property type="match status" value="1"/>
</dbReference>
<evidence type="ECO:0000259" key="7">
    <source>
        <dbReference type="SMART" id="SM00082"/>
    </source>
</evidence>
<evidence type="ECO:0000313" key="8">
    <source>
        <dbReference type="Proteomes" id="UP000515135"/>
    </source>
</evidence>
<evidence type="ECO:0000256" key="5">
    <source>
        <dbReference type="SAM" id="SignalP"/>
    </source>
</evidence>
<keyword evidence="4" id="KW-1133">Transmembrane helix</keyword>
<gene>
    <name evidence="9" type="primary">LOC109465330</name>
</gene>
<feature type="signal peptide" evidence="5">
    <location>
        <begin position="1"/>
        <end position="23"/>
    </location>
</feature>
<dbReference type="InterPro" id="IPR003591">
    <property type="entry name" value="Leu-rich_rpt_typical-subtyp"/>
</dbReference>
<dbReference type="Proteomes" id="UP000515135">
    <property type="component" value="Unplaced"/>
</dbReference>
<dbReference type="SMART" id="SM00369">
    <property type="entry name" value="LRR_TYP"/>
    <property type="match status" value="3"/>
</dbReference>
<keyword evidence="4" id="KW-0472">Membrane</keyword>
<feature type="chain" id="PRO_5028430306" evidence="5">
    <location>
        <begin position="24"/>
        <end position="283"/>
    </location>
</feature>
<reference evidence="9" key="1">
    <citation type="submission" date="2025-08" db="UniProtKB">
        <authorList>
            <consortium name="RefSeq"/>
        </authorList>
    </citation>
    <scope>IDENTIFICATION</scope>
    <source>
        <tissue evidence="9">Gonad</tissue>
    </source>
</reference>
<name>A0A6P4Y6V3_BRABE</name>
<organism evidence="8 9">
    <name type="scientific">Branchiostoma belcheri</name>
    <name type="common">Amphioxus</name>
    <dbReference type="NCBI Taxonomy" id="7741"/>
    <lineage>
        <taxon>Eukaryota</taxon>
        <taxon>Metazoa</taxon>
        <taxon>Chordata</taxon>
        <taxon>Cephalochordata</taxon>
        <taxon>Leptocardii</taxon>
        <taxon>Amphioxiformes</taxon>
        <taxon>Branchiostomatidae</taxon>
        <taxon>Branchiostoma</taxon>
    </lineage>
</organism>
<keyword evidence="1" id="KW-0433">Leucine-rich repeat</keyword>
<protein>
    <submittedName>
        <fullName evidence="9">Slit homolog 1 protein-like</fullName>
    </submittedName>
</protein>
<dbReference type="InterPro" id="IPR000372">
    <property type="entry name" value="LRRNT"/>
</dbReference>